<protein>
    <submittedName>
        <fullName evidence="1">Uncharacterized protein</fullName>
    </submittedName>
</protein>
<evidence type="ECO:0000313" key="2">
    <source>
        <dbReference type="Proteomes" id="UP001165960"/>
    </source>
</evidence>
<proteinExistence type="predicted"/>
<evidence type="ECO:0000313" key="1">
    <source>
        <dbReference type="EMBL" id="KAJ9051473.1"/>
    </source>
</evidence>
<name>A0ACC2RN79_9FUNG</name>
<accession>A0ACC2RN79</accession>
<organism evidence="1 2">
    <name type="scientific">Entomophthora muscae</name>
    <dbReference type="NCBI Taxonomy" id="34485"/>
    <lineage>
        <taxon>Eukaryota</taxon>
        <taxon>Fungi</taxon>
        <taxon>Fungi incertae sedis</taxon>
        <taxon>Zoopagomycota</taxon>
        <taxon>Entomophthoromycotina</taxon>
        <taxon>Entomophthoromycetes</taxon>
        <taxon>Entomophthorales</taxon>
        <taxon>Entomophthoraceae</taxon>
        <taxon>Entomophthora</taxon>
    </lineage>
</organism>
<sequence>MSQTSLPQLNPNLPLSILSEAKIQSLIPSVKNIPDNTLVQGKLLCAIELKEQNKKLQQLPLIGETATKQQAKESKIKNGFIPRPHAKPSGLPACTCHQPALVHLPAPASQSPSRPASRGWRTPHGGTVHPCQMGKLPKQEPNKRQFPTPNLGGTAGQFWNLPDRMRLTSNPANN</sequence>
<reference evidence="1" key="1">
    <citation type="submission" date="2022-04" db="EMBL/GenBank/DDBJ databases">
        <title>Genome of the entomopathogenic fungus Entomophthora muscae.</title>
        <authorList>
            <person name="Elya C."/>
            <person name="Lovett B.R."/>
            <person name="Lee E."/>
            <person name="Macias A.M."/>
            <person name="Hajek A.E."/>
            <person name="De Bivort B.L."/>
            <person name="Kasson M.T."/>
            <person name="De Fine Licht H.H."/>
            <person name="Stajich J.E."/>
        </authorList>
    </citation>
    <scope>NUCLEOTIDE SEQUENCE</scope>
    <source>
        <strain evidence="1">Berkeley</strain>
    </source>
</reference>
<keyword evidence="2" id="KW-1185">Reference proteome</keyword>
<dbReference type="EMBL" id="QTSX02007110">
    <property type="protein sequence ID" value="KAJ9051473.1"/>
    <property type="molecule type" value="Genomic_DNA"/>
</dbReference>
<gene>
    <name evidence="1" type="ORF">DSO57_1004210</name>
</gene>
<dbReference type="Proteomes" id="UP001165960">
    <property type="component" value="Unassembled WGS sequence"/>
</dbReference>
<comment type="caution">
    <text evidence="1">The sequence shown here is derived from an EMBL/GenBank/DDBJ whole genome shotgun (WGS) entry which is preliminary data.</text>
</comment>